<accession>A0A1I6GMT0</accession>
<dbReference type="EMBL" id="FOYU01000001">
    <property type="protein sequence ID" value="SFR43532.1"/>
    <property type="molecule type" value="Genomic_DNA"/>
</dbReference>
<protein>
    <recommendedName>
        <fullName evidence="4">Pilin accessory protein (PilO)</fullName>
    </recommendedName>
</protein>
<dbReference type="Proteomes" id="UP000199424">
    <property type="component" value="Unassembled WGS sequence"/>
</dbReference>
<evidence type="ECO:0008006" key="4">
    <source>
        <dbReference type="Google" id="ProtNLM"/>
    </source>
</evidence>
<dbReference type="AlphaFoldDB" id="A0A1I6GMT0"/>
<keyword evidence="1" id="KW-1133">Transmembrane helix</keyword>
<keyword evidence="3" id="KW-1185">Reference proteome</keyword>
<evidence type="ECO:0000256" key="1">
    <source>
        <dbReference type="SAM" id="Phobius"/>
    </source>
</evidence>
<gene>
    <name evidence="2" type="ORF">SAMN04488070_0972</name>
</gene>
<proteinExistence type="predicted"/>
<dbReference type="RefSeq" id="WP_092855849.1">
    <property type="nucleotide sequence ID" value="NZ_FOYU01000001.1"/>
</dbReference>
<evidence type="ECO:0000313" key="2">
    <source>
        <dbReference type="EMBL" id="SFR43532.1"/>
    </source>
</evidence>
<sequence>MIDWCVTAWRQQSSQRDQILTWLAEARRLGFEQYGLVKQGNHYWLCCCNYAKSDLAIHVRDHVRLSKAVFVQLEGNQLICVAWNGDTLLGASQFNADALGIKSLTTIAKHWFSTDGMSCPLVFGGAHSRQILETVISADIIVKDMPEIDFSSCSRRARLRSIRRSPIWLRRRVIIIAMIFALISAVITSWVYWPAQVKVATAPKPTIVKPVEHLRPHWSPSHLRHLNDLLASVSYLAGWQVQRWQLSEFGEELWLQSTYGSQQDLFAQLPNAADWRLRRSGNAVYVERELPTVQNQALSRNAVAVNLEQFDFVITRSESGLKIEHAAFDPTDANQWDALLNWLIQHADSTQLVSAEAEASGYFWSLSLQLEQISQGARL</sequence>
<evidence type="ECO:0000313" key="3">
    <source>
        <dbReference type="Proteomes" id="UP000199424"/>
    </source>
</evidence>
<feature type="transmembrane region" description="Helical" evidence="1">
    <location>
        <begin position="173"/>
        <end position="193"/>
    </location>
</feature>
<keyword evidence="1" id="KW-0812">Transmembrane</keyword>
<keyword evidence="1" id="KW-0472">Membrane</keyword>
<reference evidence="3" key="1">
    <citation type="submission" date="2016-10" db="EMBL/GenBank/DDBJ databases">
        <authorList>
            <person name="Varghese N."/>
            <person name="Submissions S."/>
        </authorList>
    </citation>
    <scope>NUCLEOTIDE SEQUENCE [LARGE SCALE GENOMIC DNA]</scope>
    <source>
        <strain evidence="3">CGMCC 1.7285</strain>
    </source>
</reference>
<organism evidence="2 3">
    <name type="scientific">Pseudidiomarina maritima</name>
    <dbReference type="NCBI Taxonomy" id="519453"/>
    <lineage>
        <taxon>Bacteria</taxon>
        <taxon>Pseudomonadati</taxon>
        <taxon>Pseudomonadota</taxon>
        <taxon>Gammaproteobacteria</taxon>
        <taxon>Alteromonadales</taxon>
        <taxon>Idiomarinaceae</taxon>
        <taxon>Pseudidiomarina</taxon>
    </lineage>
</organism>
<name>A0A1I6GMT0_9GAMM</name>